<dbReference type="CDD" id="cd00038">
    <property type="entry name" value="CAP_ED"/>
    <property type="match status" value="2"/>
</dbReference>
<keyword evidence="3" id="KW-1185">Reference proteome</keyword>
<dbReference type="SUPFAM" id="SSF51206">
    <property type="entry name" value="cAMP-binding domain-like"/>
    <property type="match status" value="2"/>
</dbReference>
<dbReference type="Proteomes" id="UP000297693">
    <property type="component" value="Unassembled WGS sequence"/>
</dbReference>
<protein>
    <submittedName>
        <fullName evidence="2">Cyclic nucleotide-binding domain-containing protein</fullName>
    </submittedName>
</protein>
<dbReference type="PANTHER" id="PTHR11635">
    <property type="entry name" value="CAMP-DEPENDENT PROTEIN KINASE REGULATORY CHAIN"/>
    <property type="match status" value="1"/>
</dbReference>
<name>A0A4R9KD41_9LEPT</name>
<dbReference type="EMBL" id="RQGD01000005">
    <property type="protein sequence ID" value="TGL63062.1"/>
    <property type="molecule type" value="Genomic_DNA"/>
</dbReference>
<dbReference type="PANTHER" id="PTHR11635:SF152">
    <property type="entry name" value="CAMP-DEPENDENT PROTEIN KINASE TYPE I REGULATORY SUBUNIT-RELATED"/>
    <property type="match status" value="1"/>
</dbReference>
<feature type="domain" description="Cyclic nucleotide-binding" evidence="1">
    <location>
        <begin position="17"/>
        <end position="95"/>
    </location>
</feature>
<feature type="domain" description="Cyclic nucleotide-binding" evidence="1">
    <location>
        <begin position="162"/>
        <end position="259"/>
    </location>
</feature>
<comment type="caution">
    <text evidence="2">The sequence shown here is derived from an EMBL/GenBank/DDBJ whole genome shotgun (WGS) entry which is preliminary data.</text>
</comment>
<dbReference type="GO" id="GO:0034236">
    <property type="term" value="F:protein kinase A catalytic subunit binding"/>
    <property type="evidence" value="ECO:0007669"/>
    <property type="project" value="TreeGrafter"/>
</dbReference>
<reference evidence="2" key="1">
    <citation type="journal article" date="2019" name="PLoS Negl. Trop. Dis.">
        <title>Revisiting the worldwide diversity of Leptospira species in the environment.</title>
        <authorList>
            <person name="Vincent A.T."/>
            <person name="Schiettekatte O."/>
            <person name="Bourhy P."/>
            <person name="Veyrier F.J."/>
            <person name="Picardeau M."/>
        </authorList>
    </citation>
    <scope>NUCLEOTIDE SEQUENCE [LARGE SCALE GENOMIC DNA]</scope>
    <source>
        <strain evidence="2">201702476</strain>
    </source>
</reference>
<dbReference type="InterPro" id="IPR000595">
    <property type="entry name" value="cNMP-bd_dom"/>
</dbReference>
<dbReference type="InterPro" id="IPR050503">
    <property type="entry name" value="cAMP-dep_PK_reg_su-like"/>
</dbReference>
<dbReference type="AlphaFoldDB" id="A0A4R9KD41"/>
<proteinExistence type="predicted"/>
<evidence type="ECO:0000259" key="1">
    <source>
        <dbReference type="PROSITE" id="PS50042"/>
    </source>
</evidence>
<dbReference type="SMART" id="SM00100">
    <property type="entry name" value="cNMP"/>
    <property type="match status" value="2"/>
</dbReference>
<sequence>MAEQTDWSKLQSLQKMYKPGIDLIVQGEYPKSLYILLSGRLSVYRHGVRISEIRRRGDYIGDIAMLLRTPASATARTETDIVVIEIEAGHVEKLIQHSPGVVISLARKMAERLADLNNSLSQLVDKSYKPEMVKRLQEHQKENISGRTSVVLNLDDLKDYKREFPDGKKLLIQGADPTALFILVSGTVEIFKNSKMIAVESEPGNYLGDVAVLRNKPSNGTVVTRGKVVVIEIPLEKVDAFLNHSPQIALSIAEKLAIRTLAINELFLDMKVDLMKDTKINPEDLIQNRLSEFDKIGKEIFEILNIDLH</sequence>
<gene>
    <name evidence="2" type="ORF">EHQ58_01020</name>
</gene>
<dbReference type="GO" id="GO:0005829">
    <property type="term" value="C:cytosol"/>
    <property type="evidence" value="ECO:0007669"/>
    <property type="project" value="TreeGrafter"/>
</dbReference>
<dbReference type="InterPro" id="IPR018490">
    <property type="entry name" value="cNMP-bd_dom_sf"/>
</dbReference>
<dbReference type="GO" id="GO:0005952">
    <property type="term" value="C:cAMP-dependent protein kinase complex"/>
    <property type="evidence" value="ECO:0007669"/>
    <property type="project" value="InterPro"/>
</dbReference>
<dbReference type="GO" id="GO:0004862">
    <property type="term" value="F:cAMP-dependent protein kinase inhibitor activity"/>
    <property type="evidence" value="ECO:0007669"/>
    <property type="project" value="TreeGrafter"/>
</dbReference>
<dbReference type="RefSeq" id="WP_135621483.1">
    <property type="nucleotide sequence ID" value="NZ_RQGD01000005.1"/>
</dbReference>
<accession>A0A4R9KD41</accession>
<dbReference type="Pfam" id="PF00027">
    <property type="entry name" value="cNMP_binding"/>
    <property type="match status" value="2"/>
</dbReference>
<evidence type="ECO:0000313" key="3">
    <source>
        <dbReference type="Proteomes" id="UP000297693"/>
    </source>
</evidence>
<evidence type="ECO:0000313" key="2">
    <source>
        <dbReference type="EMBL" id="TGL63062.1"/>
    </source>
</evidence>
<dbReference type="PROSITE" id="PS50042">
    <property type="entry name" value="CNMP_BINDING_3"/>
    <property type="match status" value="2"/>
</dbReference>
<organism evidence="2 3">
    <name type="scientific">Leptospira ognonensis</name>
    <dbReference type="NCBI Taxonomy" id="2484945"/>
    <lineage>
        <taxon>Bacteria</taxon>
        <taxon>Pseudomonadati</taxon>
        <taxon>Spirochaetota</taxon>
        <taxon>Spirochaetia</taxon>
        <taxon>Leptospirales</taxon>
        <taxon>Leptospiraceae</taxon>
        <taxon>Leptospira</taxon>
    </lineage>
</organism>
<dbReference type="InterPro" id="IPR014710">
    <property type="entry name" value="RmlC-like_jellyroll"/>
</dbReference>
<dbReference type="OrthoDB" id="9771288at2"/>
<dbReference type="Gene3D" id="2.60.120.10">
    <property type="entry name" value="Jelly Rolls"/>
    <property type="match status" value="2"/>
</dbReference>
<dbReference type="GO" id="GO:0030552">
    <property type="term" value="F:cAMP binding"/>
    <property type="evidence" value="ECO:0007669"/>
    <property type="project" value="TreeGrafter"/>
</dbReference>